<feature type="region of interest" description="Disordered" evidence="1">
    <location>
        <begin position="1"/>
        <end position="21"/>
    </location>
</feature>
<accession>A0A2H2ZSC8</accession>
<dbReference type="EMBL" id="LFMI01000418">
    <property type="protein sequence ID" value="OTA03585.1"/>
    <property type="molecule type" value="Genomic_DNA"/>
</dbReference>
<feature type="region of interest" description="Disordered" evidence="1">
    <location>
        <begin position="36"/>
        <end position="72"/>
    </location>
</feature>
<organism evidence="2 3">
    <name type="scientific">Trichoderma parareesei</name>
    <name type="common">Filamentous fungus</name>
    <dbReference type="NCBI Taxonomy" id="858221"/>
    <lineage>
        <taxon>Eukaryota</taxon>
        <taxon>Fungi</taxon>
        <taxon>Dikarya</taxon>
        <taxon>Ascomycota</taxon>
        <taxon>Pezizomycotina</taxon>
        <taxon>Sordariomycetes</taxon>
        <taxon>Hypocreomycetidae</taxon>
        <taxon>Hypocreales</taxon>
        <taxon>Hypocreaceae</taxon>
        <taxon>Trichoderma</taxon>
    </lineage>
</organism>
<evidence type="ECO:0000313" key="2">
    <source>
        <dbReference type="EMBL" id="OTA03585.1"/>
    </source>
</evidence>
<evidence type="ECO:0000256" key="1">
    <source>
        <dbReference type="SAM" id="MobiDB-lite"/>
    </source>
</evidence>
<name>A0A2H2ZSC8_TRIPA</name>
<reference evidence="2 3" key="1">
    <citation type="journal article" date="2015" name="Genome Announc.">
        <title>Genome sequence and annotation of Trichoderma parareesei, the ancestor of the cellulase producer Trichoderma reesei.</title>
        <authorList>
            <person name="Yang D."/>
            <person name="Pomraning K."/>
            <person name="Kopchinskiy A."/>
            <person name="Karimi Aghcheh R."/>
            <person name="Atanasova L."/>
            <person name="Chenthamara K."/>
            <person name="Baker S.E."/>
            <person name="Zhang R."/>
            <person name="Shen Q."/>
            <person name="Freitag M."/>
            <person name="Kubicek C.P."/>
            <person name="Druzhinina I.S."/>
        </authorList>
    </citation>
    <scope>NUCLEOTIDE SEQUENCE [LARGE SCALE GENOMIC DNA]</scope>
    <source>
        <strain evidence="2 3">CBS 125925</strain>
    </source>
</reference>
<sequence>MHASHAKRDSELSSAGSSLSTSSLFASGHGPFFSNASEPLGPSPLMHLPRPALSSKLPPLRIPTPSTERRDSLITYAYSSQRSAAPRSAVDADVEPLLPPLKRSRVGSLPRLQSIGELRLFHDQQPLR</sequence>
<protein>
    <submittedName>
        <fullName evidence="2">Uncharacterized protein</fullName>
    </submittedName>
</protein>
<proteinExistence type="predicted"/>
<feature type="compositionally biased region" description="Basic and acidic residues" evidence="1">
    <location>
        <begin position="1"/>
        <end position="11"/>
    </location>
</feature>
<comment type="caution">
    <text evidence="2">The sequence shown here is derived from an EMBL/GenBank/DDBJ whole genome shotgun (WGS) entry which is preliminary data.</text>
</comment>
<gene>
    <name evidence="2" type="ORF">A9Z42_0040570</name>
</gene>
<dbReference type="AlphaFoldDB" id="A0A2H2ZSC8"/>
<keyword evidence="3" id="KW-1185">Reference proteome</keyword>
<evidence type="ECO:0000313" key="3">
    <source>
        <dbReference type="Proteomes" id="UP000219286"/>
    </source>
</evidence>
<feature type="compositionally biased region" description="Low complexity" evidence="1">
    <location>
        <begin position="12"/>
        <end position="21"/>
    </location>
</feature>
<dbReference type="Proteomes" id="UP000219286">
    <property type="component" value="Unassembled WGS sequence"/>
</dbReference>